<comment type="catalytic activity">
    <reaction evidence="4">
        <text>n isopentenyl diphosphate + (2E,6E)-farnesyl diphosphate = a di-trans,poly-cis-polyprenyl diphosphate + n diphosphate</text>
        <dbReference type="Rhea" id="RHEA:53008"/>
        <dbReference type="Rhea" id="RHEA-COMP:19494"/>
        <dbReference type="ChEBI" id="CHEBI:33019"/>
        <dbReference type="ChEBI" id="CHEBI:128769"/>
        <dbReference type="ChEBI" id="CHEBI:136960"/>
        <dbReference type="ChEBI" id="CHEBI:175763"/>
        <dbReference type="EC" id="2.5.1.87"/>
    </reaction>
</comment>
<keyword evidence="3" id="KW-0460">Magnesium</keyword>
<dbReference type="EMBL" id="JTDF01000676">
    <property type="protein sequence ID" value="KAF8571163.1"/>
    <property type="molecule type" value="Genomic_DNA"/>
</dbReference>
<dbReference type="AlphaFoldDB" id="A0A8T0DTU2"/>
<comment type="similarity">
    <text evidence="1 5">Belongs to the UPP synthase family.</text>
</comment>
<evidence type="ECO:0000313" key="7">
    <source>
        <dbReference type="Proteomes" id="UP000699462"/>
    </source>
</evidence>
<dbReference type="Gene3D" id="3.40.1180.10">
    <property type="entry name" value="Decaprenyl diphosphate synthase-like"/>
    <property type="match status" value="1"/>
</dbReference>
<dbReference type="GO" id="GO:0016094">
    <property type="term" value="P:polyprenol biosynthetic process"/>
    <property type="evidence" value="ECO:0007669"/>
    <property type="project" value="TreeGrafter"/>
</dbReference>
<gene>
    <name evidence="6" type="ORF">P879_01202</name>
</gene>
<organism evidence="6 7">
    <name type="scientific">Paragonimus westermani</name>
    <dbReference type="NCBI Taxonomy" id="34504"/>
    <lineage>
        <taxon>Eukaryota</taxon>
        <taxon>Metazoa</taxon>
        <taxon>Spiralia</taxon>
        <taxon>Lophotrochozoa</taxon>
        <taxon>Platyhelminthes</taxon>
        <taxon>Trematoda</taxon>
        <taxon>Digenea</taxon>
        <taxon>Plagiorchiida</taxon>
        <taxon>Troglotremata</taxon>
        <taxon>Troglotrematidae</taxon>
        <taxon>Paragonimus</taxon>
    </lineage>
</organism>
<evidence type="ECO:0000313" key="6">
    <source>
        <dbReference type="EMBL" id="KAF8571163.1"/>
    </source>
</evidence>
<name>A0A8T0DTU2_9TREM</name>
<dbReference type="SUPFAM" id="SSF64005">
    <property type="entry name" value="Undecaprenyl diphosphate synthase"/>
    <property type="match status" value="1"/>
</dbReference>
<dbReference type="PANTHER" id="PTHR10291:SF43">
    <property type="entry name" value="DEHYDRODOLICHYL DIPHOSPHATE SYNTHASE COMPLEX SUBUNIT DHDDS"/>
    <property type="match status" value="1"/>
</dbReference>
<evidence type="ECO:0000256" key="1">
    <source>
        <dbReference type="ARBA" id="ARBA00005432"/>
    </source>
</evidence>
<keyword evidence="2 5" id="KW-0808">Transferase</keyword>
<dbReference type="GO" id="GO:0005783">
    <property type="term" value="C:endoplasmic reticulum"/>
    <property type="evidence" value="ECO:0007669"/>
    <property type="project" value="TreeGrafter"/>
</dbReference>
<dbReference type="FunFam" id="3.40.1180.10:FF:000005">
    <property type="entry name" value="Alkyl transferase"/>
    <property type="match status" value="1"/>
</dbReference>
<protein>
    <recommendedName>
        <fullName evidence="5">Alkyl transferase</fullName>
        <ecNumber evidence="5">2.5.1.-</ecNumber>
    </recommendedName>
</protein>
<dbReference type="Proteomes" id="UP000699462">
    <property type="component" value="Unassembled WGS sequence"/>
</dbReference>
<dbReference type="Pfam" id="PF01255">
    <property type="entry name" value="Prenyltransf"/>
    <property type="match status" value="1"/>
</dbReference>
<accession>A0A8T0DTU2</accession>
<evidence type="ECO:0000256" key="5">
    <source>
        <dbReference type="RuleBase" id="RU363018"/>
    </source>
</evidence>
<dbReference type="GO" id="GO:1904423">
    <property type="term" value="C:dehydrodolichyl diphosphate synthase complex"/>
    <property type="evidence" value="ECO:0007669"/>
    <property type="project" value="TreeGrafter"/>
</dbReference>
<dbReference type="GO" id="GO:0045547">
    <property type="term" value="F:ditrans,polycis-polyprenyl diphosphate synthase [(2E,6E)-farnesyl diphosphate specific] activity"/>
    <property type="evidence" value="ECO:0007669"/>
    <property type="project" value="UniProtKB-EC"/>
</dbReference>
<sequence>MPELLSWQAVDLFHDATEEPVFIGVCSCSSMSWTYPDFQYSVLQRLCMYFIKYGPIPEHIAIIMDGNRRFAATNHMKTSDGHLQGFSKLSETLRWCKDLGVKELTVFAFSVENFNRSSEEVSFLLQLAADKLSELLEKVEELCADGICVRLIGNLSTLPTRIQRLGSELMLKTRHNTKSILNVCMAYSSQDELTESIEHIRAGVRDKLIYPSDINPELLSGCLYTRLSRPLDLLIRTSGEVRLSDFLLWQSASSGTVHKFVDSYWPDFSFWNFLFVILHFQLATLHISRLTGSAQSSGRLKSAIDKTNPNSQRALRIRRFLERLDCEYWDTVEKRALLSGCLSNTDSRSTQRSVGDSLLS</sequence>
<dbReference type="InterPro" id="IPR018520">
    <property type="entry name" value="UPP_synth-like_CS"/>
</dbReference>
<dbReference type="PROSITE" id="PS01066">
    <property type="entry name" value="UPP_SYNTHASE"/>
    <property type="match status" value="1"/>
</dbReference>
<dbReference type="CDD" id="cd00475">
    <property type="entry name" value="Cis_IPPS"/>
    <property type="match status" value="1"/>
</dbReference>
<reference evidence="6 7" key="1">
    <citation type="submission" date="2019-07" db="EMBL/GenBank/DDBJ databases">
        <title>Annotation for the trematode Paragonimus westermani.</title>
        <authorList>
            <person name="Choi Y.-J."/>
        </authorList>
    </citation>
    <scope>NUCLEOTIDE SEQUENCE [LARGE SCALE GENOMIC DNA]</scope>
    <source>
        <strain evidence="6">180907_Pwestermani</strain>
    </source>
</reference>
<comment type="caution">
    <text evidence="6">The sequence shown here is derived from an EMBL/GenBank/DDBJ whole genome shotgun (WGS) entry which is preliminary data.</text>
</comment>
<dbReference type="InterPro" id="IPR001441">
    <property type="entry name" value="UPP_synth-like"/>
</dbReference>
<dbReference type="PANTHER" id="PTHR10291">
    <property type="entry name" value="DEHYDRODOLICHYL DIPHOSPHATE SYNTHASE FAMILY MEMBER"/>
    <property type="match status" value="1"/>
</dbReference>
<evidence type="ECO:0000256" key="4">
    <source>
        <dbReference type="ARBA" id="ARBA00047353"/>
    </source>
</evidence>
<evidence type="ECO:0000256" key="2">
    <source>
        <dbReference type="ARBA" id="ARBA00022679"/>
    </source>
</evidence>
<dbReference type="OrthoDB" id="4173905at2759"/>
<keyword evidence="7" id="KW-1185">Reference proteome</keyword>
<dbReference type="HAMAP" id="MF_01139">
    <property type="entry name" value="ISPT"/>
    <property type="match status" value="1"/>
</dbReference>
<dbReference type="EC" id="2.5.1.-" evidence="5"/>
<dbReference type="NCBIfam" id="TIGR00055">
    <property type="entry name" value="uppS"/>
    <property type="match status" value="1"/>
</dbReference>
<proteinExistence type="inferred from homology"/>
<evidence type="ECO:0000256" key="3">
    <source>
        <dbReference type="ARBA" id="ARBA00022842"/>
    </source>
</evidence>
<dbReference type="InterPro" id="IPR036424">
    <property type="entry name" value="UPP_synth-like_sf"/>
</dbReference>